<keyword evidence="3" id="KW-1185">Reference proteome</keyword>
<dbReference type="EMBL" id="QOKZ01000011">
    <property type="protein sequence ID" value="RMC31646.1"/>
    <property type="molecule type" value="Genomic_DNA"/>
</dbReference>
<dbReference type="PANTHER" id="PTHR46938">
    <property type="entry name" value="DISCOIDIN-1 SUBUNIT A-RELATED-RELATED"/>
    <property type="match status" value="1"/>
</dbReference>
<evidence type="ECO:0000259" key="1">
    <source>
        <dbReference type="Pfam" id="PF09458"/>
    </source>
</evidence>
<gene>
    <name evidence="2" type="ORF">C9E81_20375</name>
</gene>
<dbReference type="AlphaFoldDB" id="A0A3M0M1W5"/>
<dbReference type="InterPro" id="IPR037221">
    <property type="entry name" value="H-type_lectin_dom_sf"/>
</dbReference>
<evidence type="ECO:0000313" key="2">
    <source>
        <dbReference type="EMBL" id="RMC31646.1"/>
    </source>
</evidence>
<organism evidence="2 3">
    <name type="scientific">Paracoccus alkanivorans</name>
    <dbReference type="NCBI Taxonomy" id="2116655"/>
    <lineage>
        <taxon>Bacteria</taxon>
        <taxon>Pseudomonadati</taxon>
        <taxon>Pseudomonadota</taxon>
        <taxon>Alphaproteobacteria</taxon>
        <taxon>Rhodobacterales</taxon>
        <taxon>Paracoccaceae</taxon>
        <taxon>Paracoccus</taxon>
    </lineage>
</organism>
<dbReference type="GO" id="GO:0098609">
    <property type="term" value="P:cell-cell adhesion"/>
    <property type="evidence" value="ECO:0007669"/>
    <property type="project" value="TreeGrafter"/>
</dbReference>
<proteinExistence type="predicted"/>
<dbReference type="OrthoDB" id="7778021at2"/>
<reference evidence="2 3" key="1">
    <citation type="submission" date="2018-07" db="EMBL/GenBank/DDBJ databases">
        <authorList>
            <person name="Zhang Y."/>
            <person name="Wang L."/>
            <person name="Ma S."/>
        </authorList>
    </citation>
    <scope>NUCLEOTIDE SEQUENCE [LARGE SCALE GENOMIC DNA]</scope>
    <source>
        <strain evidence="2 3">4-2</strain>
    </source>
</reference>
<protein>
    <recommendedName>
        <fullName evidence="1">H-type lectin domain-containing protein</fullName>
    </recommendedName>
</protein>
<dbReference type="Proteomes" id="UP000273516">
    <property type="component" value="Unassembled WGS sequence"/>
</dbReference>
<dbReference type="GO" id="GO:0045335">
    <property type="term" value="C:phagocytic vesicle"/>
    <property type="evidence" value="ECO:0007669"/>
    <property type="project" value="TreeGrafter"/>
</dbReference>
<sequence>MNDLAEIQRSQEQMIVGDLQVLTAIGELFNHVDRGLPMWSESGERKVSADITFQRPFRSPPTVTLGLTGIDSAHDQNLRVWLEAKNVSETGFTIECNTWSDTRIARVAIFWSAIGAVGPRTAPKRRRGFNRAKLRRSILS</sequence>
<dbReference type="InterPro" id="IPR052487">
    <property type="entry name" value="Galactose-binding_lectin"/>
</dbReference>
<dbReference type="Gene3D" id="2.60.40.2080">
    <property type="match status" value="1"/>
</dbReference>
<name>A0A3M0M1W5_9RHOB</name>
<dbReference type="InterPro" id="IPR019019">
    <property type="entry name" value="H-type_lectin_domain"/>
</dbReference>
<accession>A0A3M0M1W5</accession>
<dbReference type="GO" id="GO:0009986">
    <property type="term" value="C:cell surface"/>
    <property type="evidence" value="ECO:0007669"/>
    <property type="project" value="TreeGrafter"/>
</dbReference>
<dbReference type="GO" id="GO:0046871">
    <property type="term" value="F:N-acetylgalactosamine binding"/>
    <property type="evidence" value="ECO:0007669"/>
    <property type="project" value="TreeGrafter"/>
</dbReference>
<comment type="caution">
    <text evidence="2">The sequence shown here is derived from an EMBL/GenBank/DDBJ whole genome shotgun (WGS) entry which is preliminary data.</text>
</comment>
<dbReference type="SUPFAM" id="SSF141086">
    <property type="entry name" value="Agglutinin HPA-like"/>
    <property type="match status" value="1"/>
</dbReference>
<dbReference type="GO" id="GO:0030247">
    <property type="term" value="F:polysaccharide binding"/>
    <property type="evidence" value="ECO:0007669"/>
    <property type="project" value="TreeGrafter"/>
</dbReference>
<dbReference type="GO" id="GO:0098636">
    <property type="term" value="C:protein complex involved in cell adhesion"/>
    <property type="evidence" value="ECO:0007669"/>
    <property type="project" value="TreeGrafter"/>
</dbReference>
<feature type="domain" description="H-type lectin" evidence="1">
    <location>
        <begin position="49"/>
        <end position="114"/>
    </location>
</feature>
<evidence type="ECO:0000313" key="3">
    <source>
        <dbReference type="Proteomes" id="UP000273516"/>
    </source>
</evidence>
<dbReference type="GO" id="GO:0070492">
    <property type="term" value="F:oligosaccharide binding"/>
    <property type="evidence" value="ECO:0007669"/>
    <property type="project" value="TreeGrafter"/>
</dbReference>
<dbReference type="Pfam" id="PF09458">
    <property type="entry name" value="H_lectin"/>
    <property type="match status" value="1"/>
</dbReference>